<dbReference type="Pfam" id="PF13183">
    <property type="entry name" value="Fer4_8"/>
    <property type="match status" value="1"/>
</dbReference>
<keyword evidence="3" id="KW-0479">Metal-binding</keyword>
<feature type="domain" description="4Fe-4S ferredoxin-type" evidence="7">
    <location>
        <begin position="22"/>
        <end position="53"/>
    </location>
</feature>
<evidence type="ECO:0000256" key="5">
    <source>
        <dbReference type="ARBA" id="ARBA00023004"/>
    </source>
</evidence>
<keyword evidence="1" id="KW-0813">Transport</keyword>
<dbReference type="PANTHER" id="PTHR43551">
    <property type="entry name" value="FUMARATE REDUCTASE IRON-SULFUR SUBUNIT"/>
    <property type="match status" value="1"/>
</dbReference>
<keyword evidence="5" id="KW-0408">Iron</keyword>
<dbReference type="InterPro" id="IPR009051">
    <property type="entry name" value="Helical_ferredxn"/>
</dbReference>
<dbReference type="Proteomes" id="UP001209755">
    <property type="component" value="Unassembled WGS sequence"/>
</dbReference>
<dbReference type="SUPFAM" id="SSF46548">
    <property type="entry name" value="alpha-helical ferredoxin"/>
    <property type="match status" value="1"/>
</dbReference>
<dbReference type="PROSITE" id="PS00198">
    <property type="entry name" value="4FE4S_FER_1"/>
    <property type="match status" value="1"/>
</dbReference>
<dbReference type="PROSITE" id="PS51379">
    <property type="entry name" value="4FE4S_FER_2"/>
    <property type="match status" value="1"/>
</dbReference>
<dbReference type="PANTHER" id="PTHR43551:SF1">
    <property type="entry name" value="HETERODISULFIDE REDUCTASE"/>
    <property type="match status" value="1"/>
</dbReference>
<proteinExistence type="predicted"/>
<dbReference type="InterPro" id="IPR017900">
    <property type="entry name" value="4Fe4S_Fe_S_CS"/>
</dbReference>
<evidence type="ECO:0000256" key="4">
    <source>
        <dbReference type="ARBA" id="ARBA00022982"/>
    </source>
</evidence>
<dbReference type="Pfam" id="PF02754">
    <property type="entry name" value="CCG"/>
    <property type="match status" value="1"/>
</dbReference>
<protein>
    <submittedName>
        <fullName evidence="8">Fe-S oxidoreductase</fullName>
    </submittedName>
</protein>
<keyword evidence="9" id="KW-1185">Reference proteome</keyword>
<reference evidence="9" key="1">
    <citation type="submission" date="2023-07" db="EMBL/GenBank/DDBJ databases">
        <title>Genome sequencing of Purple Non-Sulfur Bacteria from various extreme environments.</title>
        <authorList>
            <person name="Mayer M."/>
        </authorList>
    </citation>
    <scope>NUCLEOTIDE SEQUENCE [LARGE SCALE GENOMIC DNA]</scope>
    <source>
        <strain evidence="9">DSM 17935</strain>
    </source>
</reference>
<evidence type="ECO:0000256" key="1">
    <source>
        <dbReference type="ARBA" id="ARBA00022448"/>
    </source>
</evidence>
<evidence type="ECO:0000256" key="3">
    <source>
        <dbReference type="ARBA" id="ARBA00022723"/>
    </source>
</evidence>
<sequence length="428" mass="47632">MPGASAAAVMPVIDFKAKADALLPDGASYDSCLACGLCSSGCPASGLEGMDPRRFIRMAVLGLNEELSNTPWIWTCTQCKRCAHVCPMNIDVSVLVGLARGLWPQEKKPSGIVRSCEAQMRSDSTSAMGVMPEDFVEIVEETLEEIRASDPRFANLQAPVDRQGAHFFINQNSREPAVEPEEMGPLWKVLDYVGADWTYSSSGWAAENFCMFTGDDAAWRAMVEKRVEAINRLGCKVWINTECGHSFYTLWKGVERFGLQANFEPASLVTYYAKWIREGKLPVNSDWNTRGLKFTLQDPCQLIRKSIGDPAADDLRFVVKTLVGEENFIDMQPNRNANYCCGGGGGFLQAGMNEQRRAYGKRKYDQIIATDASYVMTPCHNCHSQMEDLGHHYGGTYHVVHFWTLICLSLGLLADTERKYLGPELQDI</sequence>
<keyword evidence="4" id="KW-0249">Electron transport</keyword>
<evidence type="ECO:0000256" key="2">
    <source>
        <dbReference type="ARBA" id="ARBA00022485"/>
    </source>
</evidence>
<evidence type="ECO:0000313" key="8">
    <source>
        <dbReference type="EMBL" id="MCW2307175.1"/>
    </source>
</evidence>
<keyword evidence="2" id="KW-0004">4Fe-4S</keyword>
<dbReference type="EMBL" id="JAOQNS010000003">
    <property type="protein sequence ID" value="MCW2307175.1"/>
    <property type="molecule type" value="Genomic_DNA"/>
</dbReference>
<comment type="caution">
    <text evidence="8">The sequence shown here is derived from an EMBL/GenBank/DDBJ whole genome shotgun (WGS) entry which is preliminary data.</text>
</comment>
<keyword evidence="6" id="KW-0411">Iron-sulfur</keyword>
<evidence type="ECO:0000256" key="6">
    <source>
        <dbReference type="ARBA" id="ARBA00023014"/>
    </source>
</evidence>
<dbReference type="Gene3D" id="1.10.1060.10">
    <property type="entry name" value="Alpha-helical ferredoxin"/>
    <property type="match status" value="1"/>
</dbReference>
<evidence type="ECO:0000259" key="7">
    <source>
        <dbReference type="PROSITE" id="PS51379"/>
    </source>
</evidence>
<gene>
    <name evidence="8" type="ORF">M2319_001497</name>
</gene>
<accession>A0ABT3H9V5</accession>
<dbReference type="InterPro" id="IPR017896">
    <property type="entry name" value="4Fe4S_Fe-S-bd"/>
</dbReference>
<evidence type="ECO:0000313" key="9">
    <source>
        <dbReference type="Proteomes" id="UP001209755"/>
    </source>
</evidence>
<name>A0ABT3H9V5_9HYPH</name>
<dbReference type="InterPro" id="IPR004017">
    <property type="entry name" value="Cys_rich_dom"/>
</dbReference>
<organism evidence="8 9">
    <name type="scientific">Rhodobium gokarnense</name>
    <dbReference type="NCBI Taxonomy" id="364296"/>
    <lineage>
        <taxon>Bacteria</taxon>
        <taxon>Pseudomonadati</taxon>
        <taxon>Pseudomonadota</taxon>
        <taxon>Alphaproteobacteria</taxon>
        <taxon>Hyphomicrobiales</taxon>
        <taxon>Rhodobiaceae</taxon>
        <taxon>Rhodobium</taxon>
    </lineage>
</organism>